<evidence type="ECO:0000313" key="4">
    <source>
        <dbReference type="Proteomes" id="UP000588586"/>
    </source>
</evidence>
<feature type="transmembrane region" description="Helical" evidence="2">
    <location>
        <begin position="20"/>
        <end position="38"/>
    </location>
</feature>
<dbReference type="Proteomes" id="UP000588586">
    <property type="component" value="Unassembled WGS sequence"/>
</dbReference>
<evidence type="ECO:0000313" key="3">
    <source>
        <dbReference type="EMBL" id="NNM47532.1"/>
    </source>
</evidence>
<gene>
    <name evidence="3" type="ORF">HJG52_16180</name>
</gene>
<feature type="transmembrane region" description="Helical" evidence="2">
    <location>
        <begin position="153"/>
        <end position="174"/>
    </location>
</feature>
<feature type="region of interest" description="Disordered" evidence="1">
    <location>
        <begin position="238"/>
        <end position="258"/>
    </location>
</feature>
<reference evidence="3 4" key="1">
    <citation type="submission" date="2020-04" db="EMBL/GenBank/DDBJ databases">
        <title>Knoellia sp. isolate from air conditioner.</title>
        <authorList>
            <person name="Chea S."/>
            <person name="Kim D.-U."/>
        </authorList>
    </citation>
    <scope>NUCLEOTIDE SEQUENCE [LARGE SCALE GENOMIC DNA]</scope>
    <source>
        <strain evidence="3 4">DB2414S</strain>
    </source>
</reference>
<dbReference type="AlphaFoldDB" id="A0A849HJR3"/>
<evidence type="ECO:0000256" key="1">
    <source>
        <dbReference type="SAM" id="MobiDB-lite"/>
    </source>
</evidence>
<keyword evidence="2" id="KW-0472">Membrane</keyword>
<keyword evidence="4" id="KW-1185">Reference proteome</keyword>
<protein>
    <recommendedName>
        <fullName evidence="5">Integral membrane protein</fullName>
    </recommendedName>
</protein>
<evidence type="ECO:0000256" key="2">
    <source>
        <dbReference type="SAM" id="Phobius"/>
    </source>
</evidence>
<keyword evidence="2" id="KW-0812">Transmembrane</keyword>
<comment type="caution">
    <text evidence="3">The sequence shown here is derived from an EMBL/GenBank/DDBJ whole genome shotgun (WGS) entry which is preliminary data.</text>
</comment>
<accession>A0A849HJR3</accession>
<evidence type="ECO:0008006" key="5">
    <source>
        <dbReference type="Google" id="ProtNLM"/>
    </source>
</evidence>
<organism evidence="3 4">
    <name type="scientific">Knoellia koreensis</name>
    <dbReference type="NCBI Taxonomy" id="2730921"/>
    <lineage>
        <taxon>Bacteria</taxon>
        <taxon>Bacillati</taxon>
        <taxon>Actinomycetota</taxon>
        <taxon>Actinomycetes</taxon>
        <taxon>Micrococcales</taxon>
        <taxon>Intrasporangiaceae</taxon>
        <taxon>Knoellia</taxon>
    </lineage>
</organism>
<feature type="transmembrane region" description="Helical" evidence="2">
    <location>
        <begin position="120"/>
        <end position="141"/>
    </location>
</feature>
<sequence length="258" mass="27615">MGWLGDWWDHEVVGGHKGPLLLAFVAFVVTFLATRTVTRLIRAGRGPFHNLSSGGTHLHHSTPGTVLLVTGAFTAVGADGRGPLDYVAAALIGIGASLVLDEFAMIFHLQDVYWSQEGQLSVNVVTLVAACVGLAVVGVSPTEVPGLSDTTRFVRLGVTGALVVHFLLVAVVALKGKFPTAVIGTFAAPIAWYAAARLARPRSPWARWFYSPARVAHAARRDAEFEKRWGPVRQRWDDFIGGRPSQPDPAALASGKPH</sequence>
<keyword evidence="2" id="KW-1133">Transmembrane helix</keyword>
<dbReference type="EMBL" id="JABEPQ010000004">
    <property type="protein sequence ID" value="NNM47532.1"/>
    <property type="molecule type" value="Genomic_DNA"/>
</dbReference>
<proteinExistence type="predicted"/>
<feature type="transmembrane region" description="Helical" evidence="2">
    <location>
        <begin position="86"/>
        <end position="108"/>
    </location>
</feature>
<dbReference type="RefSeq" id="WP_171244664.1">
    <property type="nucleotide sequence ID" value="NZ_JABEPQ010000004.1"/>
</dbReference>
<name>A0A849HJR3_9MICO</name>